<feature type="domain" description="Rhodanese" evidence="13">
    <location>
        <begin position="275"/>
        <end position="351"/>
    </location>
</feature>
<dbReference type="Pfam" id="PF00899">
    <property type="entry name" value="ThiF"/>
    <property type="match status" value="1"/>
</dbReference>
<evidence type="ECO:0000256" key="6">
    <source>
        <dbReference type="ARBA" id="ARBA00055169"/>
    </source>
</evidence>
<sequence>MTLQHGEEQQYNRHLILDEIGLSGQEKIKQSSVLVIGAGGLGCPILQYLTASGVGKIGIIDDDTISQSNLQRQVLYTHNDIGKHKAKVAANRLSGLNPYVNFEVYTERLSTKNALTLFSLYDIIVDGSDNFPTRYLVNDAAVLTNKPVVFGSIFKFEGQVSVFNYQNGPTYRCLFPTPPEPNTVPNCSEIGVLGILPGIIGSLQANEVIKIICGIGTVLTEKLLTFNTLTMQQVIVNYKKDNSVTINHLQDNYNLFCGITAKPLTEITLKELNTLEDPFILLDVRTPLEREHFNIGGLHIPLQELDRRFKELQTEKDIIVYCKAGMRSEMAIHILREKGLKNTLINLKGGLFY</sequence>
<evidence type="ECO:0000256" key="12">
    <source>
        <dbReference type="ARBA" id="ARBA00078531"/>
    </source>
</evidence>
<dbReference type="Proteomes" id="UP000323324">
    <property type="component" value="Unassembled WGS sequence"/>
</dbReference>
<evidence type="ECO:0000256" key="2">
    <source>
        <dbReference type="ARBA" id="ARBA00022679"/>
    </source>
</evidence>
<dbReference type="PROSITE" id="PS50206">
    <property type="entry name" value="RHODANESE_3"/>
    <property type="match status" value="1"/>
</dbReference>
<evidence type="ECO:0000256" key="3">
    <source>
        <dbReference type="ARBA" id="ARBA00022741"/>
    </source>
</evidence>
<comment type="caution">
    <text evidence="14">The sequence shown here is derived from an EMBL/GenBank/DDBJ whole genome shotgun (WGS) entry which is preliminary data.</text>
</comment>
<evidence type="ECO:0000256" key="5">
    <source>
        <dbReference type="ARBA" id="ARBA00052218"/>
    </source>
</evidence>
<dbReference type="SUPFAM" id="SSF69572">
    <property type="entry name" value="Activating enzymes of the ubiquitin-like proteins"/>
    <property type="match status" value="1"/>
</dbReference>
<dbReference type="Gene3D" id="3.40.50.720">
    <property type="entry name" value="NAD(P)-binding Rossmann-like Domain"/>
    <property type="match status" value="1"/>
</dbReference>
<reference evidence="14 15" key="1">
    <citation type="submission" date="2019-08" db="EMBL/GenBank/DDBJ databases">
        <title>Genomes of Antarctic Bizionia species.</title>
        <authorList>
            <person name="Bowman J.P."/>
        </authorList>
    </citation>
    <scope>NUCLEOTIDE SEQUENCE [LARGE SCALE GENOMIC DNA]</scope>
    <source>
        <strain evidence="14 15">HFD</strain>
    </source>
</reference>
<keyword evidence="2 14" id="KW-0808">Transferase</keyword>
<dbReference type="CDD" id="cd00158">
    <property type="entry name" value="RHOD"/>
    <property type="match status" value="1"/>
</dbReference>
<dbReference type="NCBIfam" id="NF004281">
    <property type="entry name" value="PRK05690.1"/>
    <property type="match status" value="1"/>
</dbReference>
<keyword evidence="14" id="KW-0548">Nucleotidyltransferase</keyword>
<dbReference type="FunFam" id="3.40.50.720:FF:000033">
    <property type="entry name" value="Adenylyltransferase and sulfurtransferase MOCS3"/>
    <property type="match status" value="1"/>
</dbReference>
<accession>A0A8H2QKB9</accession>
<dbReference type="InterPro" id="IPR035985">
    <property type="entry name" value="Ubiquitin-activating_enz"/>
</dbReference>
<evidence type="ECO:0000256" key="8">
    <source>
        <dbReference type="ARBA" id="ARBA00066884"/>
    </source>
</evidence>
<gene>
    <name evidence="14" type="primary">moeB</name>
    <name evidence="14" type="ORF">ES676_02025</name>
</gene>
<evidence type="ECO:0000256" key="11">
    <source>
        <dbReference type="ARBA" id="ARBA00075328"/>
    </source>
</evidence>
<dbReference type="GO" id="GO:0005524">
    <property type="term" value="F:ATP binding"/>
    <property type="evidence" value="ECO:0007669"/>
    <property type="project" value="UniProtKB-KW"/>
</dbReference>
<dbReference type="Pfam" id="PF00581">
    <property type="entry name" value="Rhodanese"/>
    <property type="match status" value="1"/>
</dbReference>
<dbReference type="InterPro" id="IPR001763">
    <property type="entry name" value="Rhodanese-like_dom"/>
</dbReference>
<dbReference type="GO" id="GO:0004792">
    <property type="term" value="F:thiosulfate-cyanide sulfurtransferase activity"/>
    <property type="evidence" value="ECO:0007669"/>
    <property type="project" value="TreeGrafter"/>
</dbReference>
<dbReference type="InterPro" id="IPR045886">
    <property type="entry name" value="ThiF/MoeB/HesA"/>
</dbReference>
<dbReference type="GO" id="GO:0005829">
    <property type="term" value="C:cytosol"/>
    <property type="evidence" value="ECO:0007669"/>
    <property type="project" value="TreeGrafter"/>
</dbReference>
<dbReference type="GO" id="GO:0008146">
    <property type="term" value="F:sulfotransferase activity"/>
    <property type="evidence" value="ECO:0007669"/>
    <property type="project" value="TreeGrafter"/>
</dbReference>
<dbReference type="GO" id="GO:0061605">
    <property type="term" value="F:molybdopterin-synthase adenylyltransferase activity"/>
    <property type="evidence" value="ECO:0007669"/>
    <property type="project" value="UniProtKB-EC"/>
</dbReference>
<dbReference type="RefSeq" id="WP_148368375.1">
    <property type="nucleotide sequence ID" value="NZ_VSKM01000002.1"/>
</dbReference>
<comment type="similarity">
    <text evidence="1">Belongs to the HesA/MoeB/ThiF family.</text>
</comment>
<dbReference type="Gene3D" id="3.40.250.10">
    <property type="entry name" value="Rhodanese-like domain"/>
    <property type="match status" value="1"/>
</dbReference>
<protein>
    <recommendedName>
        <fullName evidence="9">Molybdopterin-synthase adenylyltransferase</fullName>
        <ecNumber evidence="8">2.7.7.80</ecNumber>
    </recommendedName>
    <alternativeName>
        <fullName evidence="12">MoaD protein adenylase</fullName>
    </alternativeName>
    <alternativeName>
        <fullName evidence="10">Molybdopterin-converting factor subunit 1 adenylase</fullName>
    </alternativeName>
    <alternativeName>
        <fullName evidence="11">Sulfur carrier protein MoaD adenylyltransferase</fullName>
    </alternativeName>
</protein>
<comment type="subunit">
    <text evidence="7">Homodimer. Forms a stable heterotetrameric complex of 2 MoeB and 2 MoaD during adenylation of MoaD.</text>
</comment>
<evidence type="ECO:0000256" key="9">
    <source>
        <dbReference type="ARBA" id="ARBA00073635"/>
    </source>
</evidence>
<evidence type="ECO:0000256" key="10">
    <source>
        <dbReference type="ARBA" id="ARBA00075110"/>
    </source>
</evidence>
<keyword evidence="15" id="KW-1185">Reference proteome</keyword>
<dbReference type="EMBL" id="VSKM01000002">
    <property type="protein sequence ID" value="TYB78019.1"/>
    <property type="molecule type" value="Genomic_DNA"/>
</dbReference>
<dbReference type="PANTHER" id="PTHR10953:SF102">
    <property type="entry name" value="ADENYLYLTRANSFERASE AND SULFURTRANSFERASE MOCS3"/>
    <property type="match status" value="1"/>
</dbReference>
<dbReference type="GO" id="GO:0008641">
    <property type="term" value="F:ubiquitin-like modifier activating enzyme activity"/>
    <property type="evidence" value="ECO:0007669"/>
    <property type="project" value="InterPro"/>
</dbReference>
<comment type="catalytic activity">
    <reaction evidence="5">
        <text>[molybdopterin-synthase sulfur-carrier protein]-C-terminal Gly-Gly + ATP + H(+) = [molybdopterin-synthase sulfur-carrier protein]-C-terminal Gly-Gly-AMP + diphosphate</text>
        <dbReference type="Rhea" id="RHEA:43616"/>
        <dbReference type="Rhea" id="RHEA-COMP:12159"/>
        <dbReference type="Rhea" id="RHEA-COMP:12202"/>
        <dbReference type="ChEBI" id="CHEBI:15378"/>
        <dbReference type="ChEBI" id="CHEBI:30616"/>
        <dbReference type="ChEBI" id="CHEBI:33019"/>
        <dbReference type="ChEBI" id="CHEBI:90618"/>
        <dbReference type="ChEBI" id="CHEBI:90778"/>
        <dbReference type="EC" id="2.7.7.80"/>
    </reaction>
</comment>
<dbReference type="AlphaFoldDB" id="A0A8H2QKB9"/>
<dbReference type="SMART" id="SM00450">
    <property type="entry name" value="RHOD"/>
    <property type="match status" value="1"/>
</dbReference>
<evidence type="ECO:0000259" key="13">
    <source>
        <dbReference type="PROSITE" id="PS50206"/>
    </source>
</evidence>
<evidence type="ECO:0000256" key="1">
    <source>
        <dbReference type="ARBA" id="ARBA00009919"/>
    </source>
</evidence>
<keyword evidence="4" id="KW-0067">ATP-binding</keyword>
<proteinExistence type="inferred from homology"/>
<dbReference type="CDD" id="cd00757">
    <property type="entry name" value="ThiF_MoeB_HesA_family"/>
    <property type="match status" value="1"/>
</dbReference>
<evidence type="ECO:0000313" key="14">
    <source>
        <dbReference type="EMBL" id="TYB78019.1"/>
    </source>
</evidence>
<name>A0A8H2QKB9_9FLAO</name>
<organism evidence="14 15">
    <name type="scientific">Bizionia saleffrena</name>
    <dbReference type="NCBI Taxonomy" id="291189"/>
    <lineage>
        <taxon>Bacteria</taxon>
        <taxon>Pseudomonadati</taxon>
        <taxon>Bacteroidota</taxon>
        <taxon>Flavobacteriia</taxon>
        <taxon>Flavobacteriales</taxon>
        <taxon>Flavobacteriaceae</taxon>
        <taxon>Bizionia</taxon>
    </lineage>
</organism>
<dbReference type="InterPro" id="IPR000594">
    <property type="entry name" value="ThiF_NAD_FAD-bd"/>
</dbReference>
<evidence type="ECO:0000256" key="7">
    <source>
        <dbReference type="ARBA" id="ARBA00063809"/>
    </source>
</evidence>
<dbReference type="EC" id="2.7.7.80" evidence="8"/>
<evidence type="ECO:0000256" key="4">
    <source>
        <dbReference type="ARBA" id="ARBA00022840"/>
    </source>
</evidence>
<comment type="function">
    <text evidence="6">Catalyzes the adenylation by ATP of the carboxyl group of the C-terminal glycine of sulfur carrier protein MoaD.</text>
</comment>
<dbReference type="PANTHER" id="PTHR10953">
    <property type="entry name" value="UBIQUITIN-ACTIVATING ENZYME E1"/>
    <property type="match status" value="1"/>
</dbReference>
<dbReference type="InterPro" id="IPR036873">
    <property type="entry name" value="Rhodanese-like_dom_sf"/>
</dbReference>
<keyword evidence="3" id="KW-0547">Nucleotide-binding</keyword>
<evidence type="ECO:0000313" key="15">
    <source>
        <dbReference type="Proteomes" id="UP000323324"/>
    </source>
</evidence>